<reference evidence="15" key="1">
    <citation type="submission" date="2022-01" db="EMBL/GenBank/DDBJ databases">
        <authorList>
            <person name="King R."/>
        </authorList>
    </citation>
    <scope>NUCLEOTIDE SEQUENCE</scope>
</reference>
<keyword evidence="3 9" id="KW-0378">Hydrolase</keyword>
<evidence type="ECO:0000256" key="7">
    <source>
        <dbReference type="ARBA" id="ARBA00023204"/>
    </source>
</evidence>
<keyword evidence="16" id="KW-1185">Reference proteome</keyword>
<evidence type="ECO:0000259" key="13">
    <source>
        <dbReference type="Pfam" id="PF20209"/>
    </source>
</evidence>
<dbReference type="InterPro" id="IPR010285">
    <property type="entry name" value="DNA_helicase_pif1-like_DEAD"/>
</dbReference>
<feature type="domain" description="DUF6570" evidence="13">
    <location>
        <begin position="139"/>
        <end position="264"/>
    </location>
</feature>
<gene>
    <name evidence="15" type="ORF">CHIRRI_LOCUS2410</name>
</gene>
<keyword evidence="4 9" id="KW-0347">Helicase</keyword>
<dbReference type="Pfam" id="PF21530">
    <property type="entry name" value="Pif1_2B_dom"/>
    <property type="match status" value="1"/>
</dbReference>
<protein>
    <recommendedName>
        <fullName evidence="9">ATP-dependent DNA helicase</fullName>
        <ecNumber evidence="9">5.6.2.3</ecNumber>
    </recommendedName>
</protein>
<dbReference type="OrthoDB" id="7744440at2759"/>
<dbReference type="CDD" id="cd18809">
    <property type="entry name" value="SF1_C_RecD"/>
    <property type="match status" value="1"/>
</dbReference>
<evidence type="ECO:0000256" key="5">
    <source>
        <dbReference type="ARBA" id="ARBA00022840"/>
    </source>
</evidence>
<dbReference type="InterPro" id="IPR051055">
    <property type="entry name" value="PIF1_helicase"/>
</dbReference>
<keyword evidence="2 9" id="KW-0227">DNA damage</keyword>
<evidence type="ECO:0000256" key="6">
    <source>
        <dbReference type="ARBA" id="ARBA00023125"/>
    </source>
</evidence>
<dbReference type="InterPro" id="IPR027417">
    <property type="entry name" value="P-loop_NTPase"/>
</dbReference>
<evidence type="ECO:0000256" key="4">
    <source>
        <dbReference type="ARBA" id="ARBA00022806"/>
    </source>
</evidence>
<dbReference type="InterPro" id="IPR025476">
    <property type="entry name" value="Helitron_helicase-like"/>
</dbReference>
<accession>A0A9N9RM32</accession>
<reference evidence="15" key="2">
    <citation type="submission" date="2022-10" db="EMBL/GenBank/DDBJ databases">
        <authorList>
            <consortium name="ENA_rothamsted_submissions"/>
            <consortium name="culmorum"/>
            <person name="King R."/>
        </authorList>
    </citation>
    <scope>NUCLEOTIDE SEQUENCE</scope>
</reference>
<dbReference type="Proteomes" id="UP001153620">
    <property type="component" value="Chromosome 1"/>
</dbReference>
<dbReference type="Pfam" id="PF05970">
    <property type="entry name" value="PIF1"/>
    <property type="match status" value="1"/>
</dbReference>
<keyword evidence="9" id="KW-0233">DNA recombination</keyword>
<feature type="compositionally biased region" description="Basic and acidic residues" evidence="10">
    <location>
        <begin position="9"/>
        <end position="27"/>
    </location>
</feature>
<evidence type="ECO:0000256" key="3">
    <source>
        <dbReference type="ARBA" id="ARBA00022801"/>
    </source>
</evidence>
<dbReference type="EMBL" id="OU895877">
    <property type="protein sequence ID" value="CAG9799443.1"/>
    <property type="molecule type" value="Genomic_DNA"/>
</dbReference>
<evidence type="ECO:0000256" key="2">
    <source>
        <dbReference type="ARBA" id="ARBA00022763"/>
    </source>
</evidence>
<sequence length="1672" mass="192058">MQNPIAKRARLDMQNKRREKETADQRATRLDQRREHYLEIVSALTPEQYQARISQARQNMSQLRQRVRADIETFEETINTFCNETCEVCTKKCYPTQIVSCQPSPQALEYFPNELKRSEPLRVCHRCKTHITSKKTMWPSKAYWNNLDPGVIPDEILQLSKAEQGLLARVTPYVKIIHLPGRFGQYGFRGQAVLFAQDLFEVTEKLPHMLPRSTSDSQMMVVTSHLENLNITREYTVSRTRLNDALQWLIDNNPLYKDVVIDHDVRLNQNDLIREQQAEEESGQNQETSAYKEIGTSSRILRASWHQGNESMFTSGYAGVQCAAMVLANIVRAVIIPPNQWTKLMLDGNMIAGDEIYTKIRNSSNRNLDVNGHLDIRDFNNIRGGFQMFENSFNINYAPESPFFGSLRDSVNAPPSVGQTLMASLQSLFESHSSGVLIAESLSLGVMHYNDRYYFTDSHSCGARGVKAGDGKACIIECDNITELVRICKRATGSANKPYTLDFIDVHLTNGTIIYSNDCEIPIEEPLIQMSQFSEIPVLTSVMGPIDCVQPDVEEELEVSESLNEIVRKTRDNLVNEAHEWKSEEFAWYYLFPNGVNGLKDQRPVKITPLDYYQFRILGSDTRFQSNAYLFYALSFFEYYRVKSTIAACGKKIEGPDGKVEDVHLYVRNLRGSSAYWRSAMNELIAQIRCLGPPTYFLTFSCNDLNWLDMRKALLIADGRPNEDPASLDMFTTQILIEKYPVIVSRHFMIRVKALMRILKNNTDVFGGKMVDYWWRVEFQVRGSPHLHMVVWIEDHPSFDTPEGIEKIDRNCSCEIPEEGSDLYELVMKSQIHRHTHTCSKNDPNSNVCRFSFPRQVCEETKIVAHSSDEFIRSGGRICILKRRQQDKWVNNYNPTLLKLWKGNMDIQPCGSNEAIAHYIAKYMSKPEPTTLDRGVAQAIQQIRREETNISRKLFKICMKILGQRQISACEAVFRLAHLNMKESSRKTVFLNTRKPEQRYKMLQFDQHGHASGYCSNIFNRYEQRPDTHPKFDFDNMSLIEFAMLFEPHYRKQDGDNEESIDYDPSEEEFSTTRTIVRLKDDTRMVLRTRPAVIQVPFFMAANDPENYYYSFLVQYMPYRQERELIEDYDSGQEAFIAREERLKEISKYMETYRERDKQLQNAFNQVHAFEILAEGAPIEEEPYEEEIPEVGMTDDQFVTAQRAMNVGQRELFIHITQSIQDQMNGSTDRERLFITGGAGTGKTFVFNLLKNQVNRCYGKIATKSAALTGVAARLVGGMTLHSILKLPVEKNGRTTGLAILTGNVLRTMRMQWKDIEFLFIDEISMVSYQVLCMIDSRLKQLKNNDELFGGINVLLFGDLMQLPPIRANQVFEQPTSMRAAIHLWRIFTLVELTQNMRQEGDTTFIDILNALRVGELQPHHMAVLISKVGNNFTGEFSIEKALRIRPHKKTVAAHNQQVLDHFRSIGTEMFMIRAQDTLVDATRNEENIDMERAVPKDIDNTAGLPKELEIFVGAKVMLRINMDVQKGLVNGAMGFISEIIWPLFHRGQLHDYDIPSVRIDFGRDGIHTIKPVSKQFPANYSYGTIERRMLPLILSWASTAHKMQGSTVDYAVLDLGSDVFADGQAYVMLSRVRSLDGVLIEKLECEKLTGKKPCNKEALKEMERLRAIARD</sequence>
<dbReference type="Gene3D" id="3.40.50.300">
    <property type="entry name" value="P-loop containing nucleotide triphosphate hydrolases"/>
    <property type="match status" value="1"/>
</dbReference>
<keyword evidence="7 9" id="KW-0234">DNA repair</keyword>
<keyword evidence="1 9" id="KW-0547">Nucleotide-binding</keyword>
<dbReference type="EC" id="5.6.2.3" evidence="9"/>
<dbReference type="Gene3D" id="3.90.70.120">
    <property type="match status" value="1"/>
</dbReference>
<proteinExistence type="inferred from homology"/>
<dbReference type="PANTHER" id="PTHR47642">
    <property type="entry name" value="ATP-DEPENDENT DNA HELICASE"/>
    <property type="match status" value="1"/>
</dbReference>
<evidence type="ECO:0000259" key="12">
    <source>
        <dbReference type="Pfam" id="PF14214"/>
    </source>
</evidence>
<evidence type="ECO:0000256" key="9">
    <source>
        <dbReference type="RuleBase" id="RU363044"/>
    </source>
</evidence>
<dbReference type="GO" id="GO:0016787">
    <property type="term" value="F:hydrolase activity"/>
    <property type="evidence" value="ECO:0007669"/>
    <property type="project" value="UniProtKB-KW"/>
</dbReference>
<keyword evidence="8" id="KW-0413">Isomerase</keyword>
<feature type="region of interest" description="Disordered" evidence="10">
    <location>
        <begin position="1"/>
        <end position="27"/>
    </location>
</feature>
<evidence type="ECO:0000313" key="15">
    <source>
        <dbReference type="EMBL" id="CAG9799443.1"/>
    </source>
</evidence>
<feature type="domain" description="DNA helicase Pif1-like 2B" evidence="14">
    <location>
        <begin position="1505"/>
        <end position="1538"/>
    </location>
</feature>
<name>A0A9N9RM32_9DIPT</name>
<dbReference type="GO" id="GO:0005524">
    <property type="term" value="F:ATP binding"/>
    <property type="evidence" value="ECO:0007669"/>
    <property type="project" value="UniProtKB-KW"/>
</dbReference>
<dbReference type="InterPro" id="IPR049163">
    <property type="entry name" value="Pif1-like_2B_dom"/>
</dbReference>
<organism evidence="15 16">
    <name type="scientific">Chironomus riparius</name>
    <dbReference type="NCBI Taxonomy" id="315576"/>
    <lineage>
        <taxon>Eukaryota</taxon>
        <taxon>Metazoa</taxon>
        <taxon>Ecdysozoa</taxon>
        <taxon>Arthropoda</taxon>
        <taxon>Hexapoda</taxon>
        <taxon>Insecta</taxon>
        <taxon>Pterygota</taxon>
        <taxon>Neoptera</taxon>
        <taxon>Endopterygota</taxon>
        <taxon>Diptera</taxon>
        <taxon>Nematocera</taxon>
        <taxon>Chironomoidea</taxon>
        <taxon>Chironomidae</taxon>
        <taxon>Chironominae</taxon>
        <taxon>Chironomus</taxon>
    </lineage>
</organism>
<dbReference type="Pfam" id="PF14214">
    <property type="entry name" value="Helitron_like_N"/>
    <property type="match status" value="1"/>
</dbReference>
<evidence type="ECO:0000259" key="11">
    <source>
        <dbReference type="Pfam" id="PF05970"/>
    </source>
</evidence>
<dbReference type="SUPFAM" id="SSF52540">
    <property type="entry name" value="P-loop containing nucleoside triphosphate hydrolases"/>
    <property type="match status" value="2"/>
</dbReference>
<dbReference type="PANTHER" id="PTHR47642:SF5">
    <property type="entry name" value="ATP-DEPENDENT DNA HELICASE"/>
    <property type="match status" value="1"/>
</dbReference>
<comment type="similarity">
    <text evidence="9">Belongs to the helicase family.</text>
</comment>
<dbReference type="GO" id="GO:0006281">
    <property type="term" value="P:DNA repair"/>
    <property type="evidence" value="ECO:0007669"/>
    <property type="project" value="UniProtKB-KW"/>
</dbReference>
<dbReference type="InterPro" id="IPR046700">
    <property type="entry name" value="DUF6570"/>
</dbReference>
<feature type="domain" description="Helitron helicase-like" evidence="12">
    <location>
        <begin position="658"/>
        <end position="791"/>
    </location>
</feature>
<dbReference type="GO" id="GO:0006310">
    <property type="term" value="P:DNA recombination"/>
    <property type="evidence" value="ECO:0007669"/>
    <property type="project" value="UniProtKB-KW"/>
</dbReference>
<evidence type="ECO:0000313" key="16">
    <source>
        <dbReference type="Proteomes" id="UP001153620"/>
    </source>
</evidence>
<dbReference type="GO" id="GO:0043139">
    <property type="term" value="F:5'-3' DNA helicase activity"/>
    <property type="evidence" value="ECO:0007669"/>
    <property type="project" value="UniProtKB-EC"/>
</dbReference>
<evidence type="ECO:0000256" key="10">
    <source>
        <dbReference type="SAM" id="MobiDB-lite"/>
    </source>
</evidence>
<evidence type="ECO:0000256" key="8">
    <source>
        <dbReference type="ARBA" id="ARBA00023235"/>
    </source>
</evidence>
<evidence type="ECO:0000259" key="14">
    <source>
        <dbReference type="Pfam" id="PF21530"/>
    </source>
</evidence>
<keyword evidence="6" id="KW-0238">DNA-binding</keyword>
<comment type="catalytic activity">
    <reaction evidence="9">
        <text>ATP + H2O = ADP + phosphate + H(+)</text>
        <dbReference type="Rhea" id="RHEA:13065"/>
        <dbReference type="ChEBI" id="CHEBI:15377"/>
        <dbReference type="ChEBI" id="CHEBI:15378"/>
        <dbReference type="ChEBI" id="CHEBI:30616"/>
        <dbReference type="ChEBI" id="CHEBI:43474"/>
        <dbReference type="ChEBI" id="CHEBI:456216"/>
        <dbReference type="EC" id="5.6.2.3"/>
    </reaction>
</comment>
<feature type="domain" description="DNA helicase Pif1-like DEAD-box helicase" evidence="11">
    <location>
        <begin position="1205"/>
        <end position="1418"/>
    </location>
</feature>
<dbReference type="Pfam" id="PF20209">
    <property type="entry name" value="DUF6570"/>
    <property type="match status" value="1"/>
</dbReference>
<evidence type="ECO:0000256" key="1">
    <source>
        <dbReference type="ARBA" id="ARBA00022741"/>
    </source>
</evidence>
<dbReference type="GO" id="GO:0000723">
    <property type="term" value="P:telomere maintenance"/>
    <property type="evidence" value="ECO:0007669"/>
    <property type="project" value="InterPro"/>
</dbReference>
<comment type="cofactor">
    <cofactor evidence="9">
        <name>Mg(2+)</name>
        <dbReference type="ChEBI" id="CHEBI:18420"/>
    </cofactor>
</comment>
<keyword evidence="5 9" id="KW-0067">ATP-binding</keyword>